<feature type="region of interest" description="Disordered" evidence="1">
    <location>
        <begin position="105"/>
        <end position="138"/>
    </location>
</feature>
<evidence type="ECO:0000313" key="2">
    <source>
        <dbReference type="EMBL" id="CAB1447291.1"/>
    </source>
</evidence>
<dbReference type="Proteomes" id="UP001153269">
    <property type="component" value="Unassembled WGS sequence"/>
</dbReference>
<feature type="region of interest" description="Disordered" evidence="1">
    <location>
        <begin position="156"/>
        <end position="205"/>
    </location>
</feature>
<proteinExistence type="predicted"/>
<name>A0A9N7VF16_PLEPL</name>
<evidence type="ECO:0000256" key="1">
    <source>
        <dbReference type="SAM" id="MobiDB-lite"/>
    </source>
</evidence>
<reference evidence="2" key="1">
    <citation type="submission" date="2020-03" db="EMBL/GenBank/DDBJ databases">
        <authorList>
            <person name="Weist P."/>
        </authorList>
    </citation>
    <scope>NUCLEOTIDE SEQUENCE</scope>
</reference>
<protein>
    <submittedName>
        <fullName evidence="2">Uncharacterized protein</fullName>
    </submittedName>
</protein>
<dbReference type="EMBL" id="CADEAL010003941">
    <property type="protein sequence ID" value="CAB1447291.1"/>
    <property type="molecule type" value="Genomic_DNA"/>
</dbReference>
<gene>
    <name evidence="2" type="ORF">PLEPLA_LOCUS34985</name>
</gene>
<comment type="caution">
    <text evidence="2">The sequence shown here is derived from an EMBL/GenBank/DDBJ whole genome shotgun (WGS) entry which is preliminary data.</text>
</comment>
<keyword evidence="3" id="KW-1185">Reference proteome</keyword>
<feature type="compositionally biased region" description="Basic and acidic residues" evidence="1">
    <location>
        <begin position="172"/>
        <end position="182"/>
    </location>
</feature>
<accession>A0A9N7VF16</accession>
<organism evidence="2 3">
    <name type="scientific">Pleuronectes platessa</name>
    <name type="common">European plaice</name>
    <dbReference type="NCBI Taxonomy" id="8262"/>
    <lineage>
        <taxon>Eukaryota</taxon>
        <taxon>Metazoa</taxon>
        <taxon>Chordata</taxon>
        <taxon>Craniata</taxon>
        <taxon>Vertebrata</taxon>
        <taxon>Euteleostomi</taxon>
        <taxon>Actinopterygii</taxon>
        <taxon>Neopterygii</taxon>
        <taxon>Teleostei</taxon>
        <taxon>Neoteleostei</taxon>
        <taxon>Acanthomorphata</taxon>
        <taxon>Carangaria</taxon>
        <taxon>Pleuronectiformes</taxon>
        <taxon>Pleuronectoidei</taxon>
        <taxon>Pleuronectidae</taxon>
        <taxon>Pleuronectes</taxon>
    </lineage>
</organism>
<dbReference type="AlphaFoldDB" id="A0A9N7VF16"/>
<evidence type="ECO:0000313" key="3">
    <source>
        <dbReference type="Proteomes" id="UP001153269"/>
    </source>
</evidence>
<sequence length="205" mass="22216">MPFDCGPLPPNHDLPTSRARAAANHLGGDQMLGLLLGSRQQKAGPLRGVPVIRSQLCFSSGFVIKPTFTDASRKEKECRIMGGWSGKYLWRVAVTHSREPQEVIVAGPDSGKGAQARTAEPSVLLQSTEKDGGSQSRRVVTDPLLRRLAEERSEYKYTCPRKTGPFKTSKKRQQEAPKHELPDAAGGSTDCRNAIVPGAVSRGRG</sequence>